<reference evidence="3" key="2">
    <citation type="submission" date="2018-04" db="EMBL/GenBank/DDBJ databases">
        <authorList>
            <person name="Sheh A."/>
            <person name="Shen Z."/>
            <person name="Mannion A.J."/>
            <person name="Fox J.G."/>
        </authorList>
    </citation>
    <scope>NUCLEOTIDE SEQUENCE</scope>
    <source>
        <strain evidence="3">ATCC 49310</strain>
    </source>
</reference>
<evidence type="ECO:0000313" key="5">
    <source>
        <dbReference type="Proteomes" id="UP000029878"/>
    </source>
</evidence>
<dbReference type="EMBL" id="JRPK02000007">
    <property type="protein sequence ID" value="TLD98827.1"/>
    <property type="molecule type" value="Genomic_DNA"/>
</dbReference>
<accession>A0A099VKS4</accession>
<dbReference type="InterPro" id="IPR008894">
    <property type="entry name" value="QdtA_cupin_dom"/>
</dbReference>
<feature type="domain" description="Sugar 3,4-ketoisomerase QdtA cupin" evidence="1">
    <location>
        <begin position="1"/>
        <end position="130"/>
    </location>
</feature>
<evidence type="ECO:0000313" key="3">
    <source>
        <dbReference type="EMBL" id="TLD98827.1"/>
    </source>
</evidence>
<name>A0A099VKS4_9HELI</name>
<dbReference type="InterPro" id="IPR014710">
    <property type="entry name" value="RmlC-like_jellyroll"/>
</dbReference>
<sequence>MNYKVIQLDVKLDKRGKLIALESNRNLPFAIKRVYYIYDTLPDEKRGFHAHKYLEQIVIAMDGACEFVLDDGKNRESVWLNRPDVGLYIGKNMWREMRNFSYGCKLMILASDFYDESEYIRDYDEFLRMIRN</sequence>
<protein>
    <submittedName>
        <fullName evidence="2">WxcM-like domain-containing protein</fullName>
    </submittedName>
</protein>
<evidence type="ECO:0000259" key="1">
    <source>
        <dbReference type="Pfam" id="PF05523"/>
    </source>
</evidence>
<dbReference type="CDD" id="cd20292">
    <property type="entry name" value="cupin_QdtA-like"/>
    <property type="match status" value="1"/>
</dbReference>
<evidence type="ECO:0000313" key="2">
    <source>
        <dbReference type="EMBL" id="TLD83381.1"/>
    </source>
</evidence>
<dbReference type="Proteomes" id="UP000029878">
    <property type="component" value="Unassembled WGS sequence"/>
</dbReference>
<dbReference type="eggNOG" id="COG1898">
    <property type="taxonomic scope" value="Bacteria"/>
</dbReference>
<dbReference type="Proteomes" id="UP000029861">
    <property type="component" value="Unassembled WGS sequence"/>
</dbReference>
<reference evidence="4 5" key="1">
    <citation type="journal article" date="2014" name="Genome Announc.">
        <title>Draft genome sequences of eight enterohepatic helicobacter species isolated from both laboratory and wild rodents.</title>
        <authorList>
            <person name="Sheh A."/>
            <person name="Shen Z."/>
            <person name="Fox J.G."/>
        </authorList>
    </citation>
    <scope>NUCLEOTIDE SEQUENCE [LARGE SCALE GENOMIC DNA]</scope>
    <source>
        <strain evidence="3 4">ATCC 49310</strain>
        <strain evidence="2 5">ATCC 700114</strain>
    </source>
</reference>
<dbReference type="Pfam" id="PF05523">
    <property type="entry name" value="FdtA"/>
    <property type="match status" value="1"/>
</dbReference>
<dbReference type="SUPFAM" id="SSF51182">
    <property type="entry name" value="RmlC-like cupins"/>
    <property type="match status" value="1"/>
</dbReference>
<dbReference type="InterPro" id="IPR011051">
    <property type="entry name" value="RmlC_Cupin_sf"/>
</dbReference>
<evidence type="ECO:0000313" key="4">
    <source>
        <dbReference type="Proteomes" id="UP000029861"/>
    </source>
</evidence>
<dbReference type="STRING" id="50960.LS81_05560"/>
<dbReference type="AlphaFoldDB" id="A0A099VKS4"/>
<organism evidence="2 5">
    <name type="scientific">Helicobacter trogontum</name>
    <dbReference type="NCBI Taxonomy" id="50960"/>
    <lineage>
        <taxon>Bacteria</taxon>
        <taxon>Pseudomonadati</taxon>
        <taxon>Campylobacterota</taxon>
        <taxon>Epsilonproteobacteria</taxon>
        <taxon>Campylobacterales</taxon>
        <taxon>Helicobacteraceae</taxon>
        <taxon>Helicobacter</taxon>
    </lineage>
</organism>
<dbReference type="RefSeq" id="WP_034318358.1">
    <property type="nucleotide sequence ID" value="NZ_FZND01000018.1"/>
</dbReference>
<comment type="caution">
    <text evidence="2">The sequence shown here is derived from an EMBL/GenBank/DDBJ whole genome shotgun (WGS) entry which is preliminary data.</text>
</comment>
<gene>
    <name evidence="3" type="ORF">LS80_003145</name>
    <name evidence="2" type="ORF">LS81_004625</name>
</gene>
<proteinExistence type="predicted"/>
<dbReference type="EMBL" id="JRPL02000008">
    <property type="protein sequence ID" value="TLD83381.1"/>
    <property type="molecule type" value="Genomic_DNA"/>
</dbReference>
<dbReference type="OrthoDB" id="272049at2"/>
<dbReference type="Gene3D" id="2.60.120.10">
    <property type="entry name" value="Jelly Rolls"/>
    <property type="match status" value="1"/>
</dbReference>